<keyword evidence="4" id="KW-1185">Reference proteome</keyword>
<dbReference type="GO" id="GO:0097367">
    <property type="term" value="F:carbohydrate derivative binding"/>
    <property type="evidence" value="ECO:0007669"/>
    <property type="project" value="InterPro"/>
</dbReference>
<dbReference type="CDD" id="cd05006">
    <property type="entry name" value="SIS_GmhA"/>
    <property type="match status" value="1"/>
</dbReference>
<sequence length="224" mass="24189">MGVQGILPGLKTLLTPIIENEKVYKMVQLEERVRHLFGVNIETNIAVADALSDCIAKAGQRLVNCLLGDGTIFVCGSGGSSANCMHFASSMLNHFEVERPPLPVINLSSDATCLGSFANEHHYGQVFARQIQALGQEQDVLLLLTTSGNSDSMLYALHAANERGMDTIALSGRDGGVLANHLGPEDIELRVTSDSAARIRELHLFILHCFCDLIDQSLFGQVLG</sequence>
<gene>
    <name evidence="3" type="primary">gmhA</name>
    <name evidence="2" type="ORF">Lqua_2703</name>
    <name evidence="3" type="ORF">NCTC12376_03349</name>
</gene>
<accession>A0A378KZF1</accession>
<dbReference type="EMBL" id="UGOW01000001">
    <property type="protein sequence ID" value="STY19509.1"/>
    <property type="molecule type" value="Genomic_DNA"/>
</dbReference>
<dbReference type="AlphaFoldDB" id="A0A378KZF1"/>
<dbReference type="Pfam" id="PF13580">
    <property type="entry name" value="SIS_2"/>
    <property type="match status" value="1"/>
</dbReference>
<organism evidence="3 5">
    <name type="scientific">Legionella quateirensis</name>
    <dbReference type="NCBI Taxonomy" id="45072"/>
    <lineage>
        <taxon>Bacteria</taxon>
        <taxon>Pseudomonadati</taxon>
        <taxon>Pseudomonadota</taxon>
        <taxon>Gammaproteobacteria</taxon>
        <taxon>Legionellales</taxon>
        <taxon>Legionellaceae</taxon>
        <taxon>Legionella</taxon>
    </lineage>
</organism>
<reference evidence="2 4" key="1">
    <citation type="submission" date="2015-11" db="EMBL/GenBank/DDBJ databases">
        <title>Genomic analysis of 38 Legionella species identifies large and diverse effector repertoires.</title>
        <authorList>
            <person name="Burstein D."/>
            <person name="Amaro F."/>
            <person name="Zusman T."/>
            <person name="Lifshitz Z."/>
            <person name="Cohen O."/>
            <person name="Gilbert J.A."/>
            <person name="Pupko T."/>
            <person name="Shuman H.A."/>
            <person name="Segal G."/>
        </authorList>
    </citation>
    <scope>NUCLEOTIDE SEQUENCE [LARGE SCALE GENOMIC DNA]</scope>
    <source>
        <strain evidence="2 4">ATCC 49507</strain>
    </source>
</reference>
<dbReference type="SUPFAM" id="SSF53697">
    <property type="entry name" value="SIS domain"/>
    <property type="match status" value="1"/>
</dbReference>
<dbReference type="Gene3D" id="3.40.50.10490">
    <property type="entry name" value="Glucose-6-phosphate isomerase like protein, domain 1"/>
    <property type="match status" value="1"/>
</dbReference>
<dbReference type="EC" id="5.3.1.28" evidence="3"/>
<dbReference type="GO" id="GO:1901135">
    <property type="term" value="P:carbohydrate derivative metabolic process"/>
    <property type="evidence" value="ECO:0007669"/>
    <property type="project" value="InterPro"/>
</dbReference>
<dbReference type="EMBL" id="LNYR01000038">
    <property type="protein sequence ID" value="KTD44868.1"/>
    <property type="molecule type" value="Genomic_DNA"/>
</dbReference>
<dbReference type="InterPro" id="IPR050099">
    <property type="entry name" value="SIS_GmhA/DiaA_subfam"/>
</dbReference>
<dbReference type="PROSITE" id="PS51464">
    <property type="entry name" value="SIS"/>
    <property type="match status" value="1"/>
</dbReference>
<proteinExistence type="predicted"/>
<evidence type="ECO:0000259" key="1">
    <source>
        <dbReference type="PROSITE" id="PS51464"/>
    </source>
</evidence>
<dbReference type="Proteomes" id="UP000254230">
    <property type="component" value="Unassembled WGS sequence"/>
</dbReference>
<dbReference type="InterPro" id="IPR035461">
    <property type="entry name" value="GmhA/DiaA"/>
</dbReference>
<feature type="domain" description="SIS" evidence="1">
    <location>
        <begin position="62"/>
        <end position="224"/>
    </location>
</feature>
<name>A0A378KZF1_9GAMM</name>
<evidence type="ECO:0000313" key="3">
    <source>
        <dbReference type="EMBL" id="STY19509.1"/>
    </source>
</evidence>
<dbReference type="InterPro" id="IPR001347">
    <property type="entry name" value="SIS_dom"/>
</dbReference>
<dbReference type="STRING" id="45072.Lqua_2703"/>
<dbReference type="GO" id="GO:0016853">
    <property type="term" value="F:isomerase activity"/>
    <property type="evidence" value="ECO:0007669"/>
    <property type="project" value="UniProtKB-KW"/>
</dbReference>
<dbReference type="PANTHER" id="PTHR30390:SF6">
    <property type="entry name" value="DNAA INITIATOR-ASSOCIATING PROTEIN DIAA"/>
    <property type="match status" value="1"/>
</dbReference>
<evidence type="ECO:0000313" key="2">
    <source>
        <dbReference type="EMBL" id="KTD44868.1"/>
    </source>
</evidence>
<keyword evidence="3" id="KW-0413">Isomerase</keyword>
<evidence type="ECO:0000313" key="5">
    <source>
        <dbReference type="Proteomes" id="UP000254230"/>
    </source>
</evidence>
<dbReference type="InterPro" id="IPR046348">
    <property type="entry name" value="SIS_dom_sf"/>
</dbReference>
<dbReference type="EC" id="5.-.-.-" evidence="3"/>
<protein>
    <submittedName>
        <fullName evidence="3">Phosphoheptose isomerase</fullName>
        <ecNumber evidence="3">5.-.-.-</ecNumber>
        <ecNumber evidence="3">5.3.1.28</ecNumber>
    </submittedName>
</protein>
<reference evidence="3 5" key="2">
    <citation type="submission" date="2018-06" db="EMBL/GenBank/DDBJ databases">
        <authorList>
            <consortium name="Pathogen Informatics"/>
            <person name="Doyle S."/>
        </authorList>
    </citation>
    <scope>NUCLEOTIDE SEQUENCE [LARGE SCALE GENOMIC DNA]</scope>
    <source>
        <strain evidence="3 5">NCTC12376</strain>
    </source>
</reference>
<dbReference type="PANTHER" id="PTHR30390">
    <property type="entry name" value="SEDOHEPTULOSE 7-PHOSPHATE ISOMERASE / DNAA INITIATOR-ASSOCIATING FACTOR FOR REPLICATION INITIATION"/>
    <property type="match status" value="1"/>
</dbReference>
<evidence type="ECO:0000313" key="4">
    <source>
        <dbReference type="Proteomes" id="UP000054639"/>
    </source>
</evidence>
<dbReference type="Proteomes" id="UP000054639">
    <property type="component" value="Unassembled WGS sequence"/>
</dbReference>